<dbReference type="AlphaFoldDB" id="A0A1G8H2D9"/>
<dbReference type="SUPFAM" id="SSF50331">
    <property type="entry name" value="MOP-like"/>
    <property type="match status" value="1"/>
</dbReference>
<evidence type="ECO:0000256" key="5">
    <source>
        <dbReference type="ARBA" id="ARBA00022967"/>
    </source>
</evidence>
<evidence type="ECO:0000313" key="10">
    <source>
        <dbReference type="Proteomes" id="UP000199340"/>
    </source>
</evidence>
<keyword evidence="1 7" id="KW-0813">Transport</keyword>
<accession>A0A1G8H2D9</accession>
<dbReference type="InterPro" id="IPR017871">
    <property type="entry name" value="ABC_transporter-like_CS"/>
</dbReference>
<proteinExistence type="inferred from homology"/>
<evidence type="ECO:0000259" key="8">
    <source>
        <dbReference type="PROSITE" id="PS50893"/>
    </source>
</evidence>
<dbReference type="GO" id="GO:0043190">
    <property type="term" value="C:ATP-binding cassette (ABC) transporter complex"/>
    <property type="evidence" value="ECO:0007669"/>
    <property type="project" value="InterPro"/>
</dbReference>
<dbReference type="PANTHER" id="PTHR42781">
    <property type="entry name" value="SPERMIDINE/PUTRESCINE IMPORT ATP-BINDING PROTEIN POTA"/>
    <property type="match status" value="1"/>
</dbReference>
<evidence type="ECO:0000256" key="1">
    <source>
        <dbReference type="ARBA" id="ARBA00022448"/>
    </source>
</evidence>
<dbReference type="GO" id="GO:0016887">
    <property type="term" value="F:ATP hydrolysis activity"/>
    <property type="evidence" value="ECO:0007669"/>
    <property type="project" value="InterPro"/>
</dbReference>
<dbReference type="NCBIfam" id="TIGR01187">
    <property type="entry name" value="potA"/>
    <property type="match status" value="1"/>
</dbReference>
<dbReference type="Pfam" id="PF08402">
    <property type="entry name" value="TOBE_2"/>
    <property type="match status" value="1"/>
</dbReference>
<comment type="function">
    <text evidence="7">Part of the ABC transporter complex PotABCD involved in spermidine/putrescine import. Responsible for energy coupling to the transport system.</text>
</comment>
<dbReference type="EMBL" id="FNEB01000001">
    <property type="protein sequence ID" value="SDI00832.1"/>
    <property type="molecule type" value="Genomic_DNA"/>
</dbReference>
<dbReference type="Pfam" id="PF00005">
    <property type="entry name" value="ABC_tran"/>
    <property type="match status" value="1"/>
</dbReference>
<dbReference type="GO" id="GO:0005524">
    <property type="term" value="F:ATP binding"/>
    <property type="evidence" value="ECO:0007669"/>
    <property type="project" value="UniProtKB-KW"/>
</dbReference>
<dbReference type="PROSITE" id="PS00211">
    <property type="entry name" value="ABC_TRANSPORTER_1"/>
    <property type="match status" value="1"/>
</dbReference>
<dbReference type="RefSeq" id="WP_245723251.1">
    <property type="nucleotide sequence ID" value="NZ_FNEB01000001.1"/>
</dbReference>
<dbReference type="InterPro" id="IPR008995">
    <property type="entry name" value="Mo/tungstate-bd_C_term_dom"/>
</dbReference>
<dbReference type="InterPro" id="IPR017879">
    <property type="entry name" value="PotA_ATP-bd"/>
</dbReference>
<gene>
    <name evidence="7" type="primary">potA</name>
    <name evidence="9" type="ORF">SAMN05421850_101332</name>
</gene>
<comment type="catalytic activity">
    <reaction evidence="7">
        <text>ATP + H2O + polyamine-[polyamine-binding protein]Side 1 = ADP + phosphate + polyamineSide 2 + [polyamine-binding protein]Side 1.</text>
        <dbReference type="EC" id="7.6.2.11"/>
    </reaction>
</comment>
<dbReference type="EC" id="7.6.2.11" evidence="7"/>
<keyword evidence="2 7" id="KW-1003">Cell membrane</keyword>
<evidence type="ECO:0000313" key="9">
    <source>
        <dbReference type="EMBL" id="SDI00832.1"/>
    </source>
</evidence>
<dbReference type="SUPFAM" id="SSF52540">
    <property type="entry name" value="P-loop containing nucleoside triphosphate hydrolases"/>
    <property type="match status" value="1"/>
</dbReference>
<feature type="domain" description="ABC transporter" evidence="8">
    <location>
        <begin position="9"/>
        <end position="239"/>
    </location>
</feature>
<dbReference type="PROSITE" id="PS50893">
    <property type="entry name" value="ABC_TRANSPORTER_2"/>
    <property type="match status" value="1"/>
</dbReference>
<keyword evidence="6 7" id="KW-0472">Membrane</keyword>
<comment type="subunit">
    <text evidence="7">The complex is composed of two ATP-binding proteins (PotA), two transmembrane proteins (PotB and PotC) and a solute-binding protein (PotD).</text>
</comment>
<dbReference type="FunFam" id="3.40.50.300:FF:000133">
    <property type="entry name" value="Spermidine/putrescine import ATP-binding protein PotA"/>
    <property type="match status" value="1"/>
</dbReference>
<evidence type="ECO:0000256" key="2">
    <source>
        <dbReference type="ARBA" id="ARBA00022475"/>
    </source>
</evidence>
<dbReference type="InterPro" id="IPR003593">
    <property type="entry name" value="AAA+_ATPase"/>
</dbReference>
<dbReference type="CDD" id="cd03300">
    <property type="entry name" value="ABC_PotA_N"/>
    <property type="match status" value="1"/>
</dbReference>
<dbReference type="Proteomes" id="UP000199340">
    <property type="component" value="Unassembled WGS sequence"/>
</dbReference>
<reference evidence="9 10" key="1">
    <citation type="submission" date="2016-10" db="EMBL/GenBank/DDBJ databases">
        <authorList>
            <person name="de Groot N.N."/>
        </authorList>
    </citation>
    <scope>NUCLEOTIDE SEQUENCE [LARGE SCALE GENOMIC DNA]</scope>
    <source>
        <strain evidence="9 10">DSM 28010</strain>
    </source>
</reference>
<dbReference type="InterPro" id="IPR050093">
    <property type="entry name" value="ABC_SmlMolc_Importer"/>
</dbReference>
<dbReference type="SMART" id="SM00382">
    <property type="entry name" value="AAA"/>
    <property type="match status" value="1"/>
</dbReference>
<dbReference type="GO" id="GO:0015594">
    <property type="term" value="F:ABC-type putrescine transporter activity"/>
    <property type="evidence" value="ECO:0007669"/>
    <property type="project" value="InterPro"/>
</dbReference>
<dbReference type="PANTHER" id="PTHR42781:SF4">
    <property type="entry name" value="SPERMIDINE_PUTRESCINE IMPORT ATP-BINDING PROTEIN POTA"/>
    <property type="match status" value="1"/>
</dbReference>
<dbReference type="InterPro" id="IPR027417">
    <property type="entry name" value="P-loop_NTPase"/>
</dbReference>
<dbReference type="STRING" id="490829.SAMN05421850_101332"/>
<keyword evidence="10" id="KW-1185">Reference proteome</keyword>
<comment type="similarity">
    <text evidence="7">Belongs to the ABC transporter superfamily. Spermidine/putrescine importer (TC 3.A.1.11.1) family.</text>
</comment>
<dbReference type="Gene3D" id="3.40.50.300">
    <property type="entry name" value="P-loop containing nucleotide triphosphate hydrolases"/>
    <property type="match status" value="1"/>
</dbReference>
<dbReference type="InterPro" id="IPR003439">
    <property type="entry name" value="ABC_transporter-like_ATP-bd"/>
</dbReference>
<name>A0A1G8H2D9_9RHOB</name>
<evidence type="ECO:0000256" key="7">
    <source>
        <dbReference type="RuleBase" id="RU364083"/>
    </source>
</evidence>
<dbReference type="Gene3D" id="2.40.50.100">
    <property type="match status" value="1"/>
</dbReference>
<evidence type="ECO:0000256" key="4">
    <source>
        <dbReference type="ARBA" id="ARBA00022840"/>
    </source>
</evidence>
<evidence type="ECO:0000256" key="6">
    <source>
        <dbReference type="ARBA" id="ARBA00023136"/>
    </source>
</evidence>
<keyword evidence="5 7" id="KW-1278">Translocase</keyword>
<dbReference type="InterPro" id="IPR005893">
    <property type="entry name" value="PotA-like"/>
</dbReference>
<sequence>MATDGTIAIDVRDAVKRYGDFTALKRISLSIRDNEFFTLLGPSGCGKTTLLRMIAGFEDVTEGAIFLFGDEIETLPPHKRPINTVFQDYALFPHMTVIDNVGFGLEMRGKSKSDARKRAGEVLEMVQLSQFANRKPAQLSGGQQQRVALARALAPQPKVLLLDEPLSALDLKLRKAMQIELKHLQRDTGITFIFVTHDQEEALTMSDRIAVMSSGELQQLGDARDIYERPRNMFVADFIGDTNLLSVTVNRVEGQSATCRLASGHQIACDAVEGIAPGAYVHMSIRPERLYLSEPGDGYLSGTVLENIFVGTDITTIVEISPDLRLTVRTSNSDRGAQGIFAPGTAVAVHLEQGAGRLLAD</sequence>
<keyword evidence="4 7" id="KW-0067">ATP-binding</keyword>
<dbReference type="InterPro" id="IPR013611">
    <property type="entry name" value="Transp-assoc_OB_typ2"/>
</dbReference>
<evidence type="ECO:0000256" key="3">
    <source>
        <dbReference type="ARBA" id="ARBA00022741"/>
    </source>
</evidence>
<keyword evidence="3 7" id="KW-0547">Nucleotide-binding</keyword>
<organism evidence="9 10">
    <name type="scientific">Lutimaribacter saemankumensis</name>
    <dbReference type="NCBI Taxonomy" id="490829"/>
    <lineage>
        <taxon>Bacteria</taxon>
        <taxon>Pseudomonadati</taxon>
        <taxon>Pseudomonadota</taxon>
        <taxon>Alphaproteobacteria</taxon>
        <taxon>Rhodobacterales</taxon>
        <taxon>Roseobacteraceae</taxon>
        <taxon>Lutimaribacter</taxon>
    </lineage>
</organism>
<protein>
    <recommendedName>
        <fullName evidence="7">Spermidine/putrescine import ATP-binding protein PotA</fullName>
        <ecNumber evidence="7">7.6.2.11</ecNumber>
    </recommendedName>
</protein>